<dbReference type="PANTHER" id="PTHR33116:SF80">
    <property type="entry name" value="REVERSE TRANSCRIPTASE ZINC-BINDING DOMAIN-CONTAINING PROTEIN"/>
    <property type="match status" value="1"/>
</dbReference>
<dbReference type="PANTHER" id="PTHR33116">
    <property type="entry name" value="REVERSE TRANSCRIPTASE ZINC-BINDING DOMAIN-CONTAINING PROTEIN-RELATED-RELATED"/>
    <property type="match status" value="1"/>
</dbReference>
<keyword evidence="2" id="KW-1185">Reference proteome</keyword>
<dbReference type="Proteomes" id="UP000541444">
    <property type="component" value="Unassembled WGS sequence"/>
</dbReference>
<reference evidence="1 2" key="1">
    <citation type="journal article" date="2020" name="IScience">
        <title>Genome Sequencing of the Endangered Kingdonia uniflora (Circaeasteraceae, Ranunculales) Reveals Potential Mechanisms of Evolutionary Specialization.</title>
        <authorList>
            <person name="Sun Y."/>
            <person name="Deng T."/>
            <person name="Zhang A."/>
            <person name="Moore M.J."/>
            <person name="Landis J.B."/>
            <person name="Lin N."/>
            <person name="Zhang H."/>
            <person name="Zhang X."/>
            <person name="Huang J."/>
            <person name="Zhang X."/>
            <person name="Sun H."/>
            <person name="Wang H."/>
        </authorList>
    </citation>
    <scope>NUCLEOTIDE SEQUENCE [LARGE SCALE GENOMIC DNA]</scope>
    <source>
        <strain evidence="1">TB1705</strain>
        <tissue evidence="1">Leaf</tissue>
    </source>
</reference>
<dbReference type="EMBL" id="JACGCM010001692">
    <property type="protein sequence ID" value="KAF6151441.1"/>
    <property type="molecule type" value="Genomic_DNA"/>
</dbReference>
<gene>
    <name evidence="1" type="ORF">GIB67_020665</name>
</gene>
<evidence type="ECO:0008006" key="3">
    <source>
        <dbReference type="Google" id="ProtNLM"/>
    </source>
</evidence>
<name>A0A7J7M975_9MAGN</name>
<evidence type="ECO:0000313" key="1">
    <source>
        <dbReference type="EMBL" id="KAF6151441.1"/>
    </source>
</evidence>
<dbReference type="AlphaFoldDB" id="A0A7J7M975"/>
<evidence type="ECO:0000313" key="2">
    <source>
        <dbReference type="Proteomes" id="UP000541444"/>
    </source>
</evidence>
<accession>A0A7J7M975</accession>
<organism evidence="1 2">
    <name type="scientific">Kingdonia uniflora</name>
    <dbReference type="NCBI Taxonomy" id="39325"/>
    <lineage>
        <taxon>Eukaryota</taxon>
        <taxon>Viridiplantae</taxon>
        <taxon>Streptophyta</taxon>
        <taxon>Embryophyta</taxon>
        <taxon>Tracheophyta</taxon>
        <taxon>Spermatophyta</taxon>
        <taxon>Magnoliopsida</taxon>
        <taxon>Ranunculales</taxon>
        <taxon>Circaeasteraceae</taxon>
        <taxon>Kingdonia</taxon>
    </lineage>
</organism>
<protein>
    <recommendedName>
        <fullName evidence="3">Reverse transcriptase</fullName>
    </recommendedName>
</protein>
<proteinExistence type="predicted"/>
<dbReference type="OrthoDB" id="1938551at2759"/>
<sequence>MLQLKLDNYIANENLAGKVTDANYLLKKAYSNDEELWRQKARVDWLQSGDQNTAYFHAMARIKRSKNFIHTIQTEDGRMIDDQDVIKDHIVCFFTEKFAYKAHHHDDSVLEQVSNVISSSDNDGLIGIPLEDEIKKAVFDLNPNSSSGLDGFSGILFQSCWGIAGLDVMYKEASGQVFRSEKSKLFLGAMNNGKKQVKDIFGFDEGCLPETYLGIPLIQGRMTKEILQPLVDKIKKRATGWAGSLLSIQGRALLIKSVLSGISIYSMGIYKWTTSMIKEGERILRNSFSLGKRIQRKPLLLLGISFSTCTKGSSIWAGVRGALEDVCYNPGG</sequence>
<comment type="caution">
    <text evidence="1">The sequence shown here is derived from an EMBL/GenBank/DDBJ whole genome shotgun (WGS) entry which is preliminary data.</text>
</comment>